<evidence type="ECO:0000313" key="2">
    <source>
        <dbReference type="EMBL" id="WQF83876.1"/>
    </source>
</evidence>
<keyword evidence="3" id="KW-1185">Reference proteome</keyword>
<evidence type="ECO:0000313" key="3">
    <source>
        <dbReference type="Proteomes" id="UP001322277"/>
    </source>
</evidence>
<organism evidence="2 3">
    <name type="scientific">Colletotrichum destructivum</name>
    <dbReference type="NCBI Taxonomy" id="34406"/>
    <lineage>
        <taxon>Eukaryota</taxon>
        <taxon>Fungi</taxon>
        <taxon>Dikarya</taxon>
        <taxon>Ascomycota</taxon>
        <taxon>Pezizomycotina</taxon>
        <taxon>Sordariomycetes</taxon>
        <taxon>Hypocreomycetidae</taxon>
        <taxon>Glomerellales</taxon>
        <taxon>Glomerellaceae</taxon>
        <taxon>Colletotrichum</taxon>
        <taxon>Colletotrichum destructivum species complex</taxon>
    </lineage>
</organism>
<protein>
    <submittedName>
        <fullName evidence="2">Uncharacterized protein</fullName>
    </submittedName>
</protein>
<feature type="region of interest" description="Disordered" evidence="1">
    <location>
        <begin position="58"/>
        <end position="87"/>
    </location>
</feature>
<dbReference type="AlphaFoldDB" id="A0AAX4ILU2"/>
<evidence type="ECO:0000256" key="1">
    <source>
        <dbReference type="SAM" id="MobiDB-lite"/>
    </source>
</evidence>
<feature type="compositionally biased region" description="Basic and acidic residues" evidence="1">
    <location>
        <begin position="58"/>
        <end position="73"/>
    </location>
</feature>
<feature type="region of interest" description="Disordered" evidence="1">
    <location>
        <begin position="118"/>
        <end position="149"/>
    </location>
</feature>
<dbReference type="GeneID" id="87945393"/>
<name>A0AAX4ILU2_9PEZI</name>
<reference evidence="3" key="1">
    <citation type="journal article" date="2023" name="bioRxiv">
        <title>Complete genome of the Medicago anthracnose fungus, Colletotrichum destructivum, reveals a mini-chromosome-like region within a core chromosome.</title>
        <authorList>
            <person name="Lapalu N."/>
            <person name="Simon A."/>
            <person name="Lu A."/>
            <person name="Plaumann P.-L."/>
            <person name="Amselem J."/>
            <person name="Pigne S."/>
            <person name="Auger A."/>
            <person name="Koch C."/>
            <person name="Dallery J.-F."/>
            <person name="O'Connell R.J."/>
        </authorList>
    </citation>
    <scope>NUCLEOTIDE SEQUENCE [LARGE SCALE GENOMIC DNA]</scope>
    <source>
        <strain evidence="3">CBS 520.97</strain>
    </source>
</reference>
<gene>
    <name evidence="2" type="ORF">CDEST_08890</name>
</gene>
<dbReference type="KEGG" id="cdet:87945393"/>
<dbReference type="EMBL" id="CP137309">
    <property type="protein sequence ID" value="WQF83876.1"/>
    <property type="molecule type" value="Genomic_DNA"/>
</dbReference>
<sequence length="175" mass="19100">MGRTHFGNARAMYHLSGDPKARLGEEVGEELNGGKHRSENRRPISKMRSTVVRRAIELAHSETKQDVDGRKDGADEDELNNGGDKPVALNGELVTLLADRFKSRRGLIEDDSVGERPGLLRRLGKDAGESGLVHKATTKSDGEEEAEDGDNVAKLFRHAALDSSDIAMRTTQDLA</sequence>
<dbReference type="Proteomes" id="UP001322277">
    <property type="component" value="Chromosome 5"/>
</dbReference>
<proteinExistence type="predicted"/>
<accession>A0AAX4ILU2</accession>
<dbReference type="RefSeq" id="XP_062781100.1">
    <property type="nucleotide sequence ID" value="XM_062925049.1"/>
</dbReference>